<dbReference type="GO" id="GO:0030246">
    <property type="term" value="F:carbohydrate binding"/>
    <property type="evidence" value="ECO:0007669"/>
    <property type="project" value="InterPro"/>
</dbReference>
<dbReference type="SUPFAM" id="SSF57492">
    <property type="entry name" value="Trefoil"/>
    <property type="match status" value="2"/>
</dbReference>
<keyword evidence="6" id="KW-0378">Hydrolase</keyword>
<dbReference type="CDD" id="cd00111">
    <property type="entry name" value="Trefoil"/>
    <property type="match status" value="2"/>
</dbReference>
<dbReference type="SMART" id="SM00018">
    <property type="entry name" value="PD"/>
    <property type="match status" value="2"/>
</dbReference>
<dbReference type="InterPro" id="IPR011013">
    <property type="entry name" value="Gal_mutarotase_sf_dom"/>
</dbReference>
<name>A0A8J6KS89_MICOH</name>
<evidence type="ECO:0000256" key="6">
    <source>
        <dbReference type="RuleBase" id="RU361185"/>
    </source>
</evidence>
<comment type="similarity">
    <text evidence="2 6">Belongs to the glycosyl hydrolase 31 family.</text>
</comment>
<dbReference type="PANTHER" id="PTHR22762">
    <property type="entry name" value="ALPHA-GLUCOSIDASE"/>
    <property type="match status" value="1"/>
</dbReference>
<evidence type="ECO:0000259" key="7">
    <source>
        <dbReference type="PROSITE" id="PS51448"/>
    </source>
</evidence>
<comment type="subcellular location">
    <subcellularLocation>
        <location evidence="1">Membrane</location>
    </subcellularLocation>
</comment>
<dbReference type="InterPro" id="IPR044913">
    <property type="entry name" value="P_trefoil_dom_sf"/>
</dbReference>
<feature type="domain" description="P-type" evidence="7">
    <location>
        <begin position="1"/>
        <end position="51"/>
    </location>
</feature>
<evidence type="ECO:0000256" key="2">
    <source>
        <dbReference type="ARBA" id="ARBA00007806"/>
    </source>
</evidence>
<dbReference type="GO" id="GO:0016020">
    <property type="term" value="C:membrane"/>
    <property type="evidence" value="ECO:0007669"/>
    <property type="project" value="UniProtKB-SubCell"/>
</dbReference>
<feature type="domain" description="P-type" evidence="7">
    <location>
        <begin position="129"/>
        <end position="178"/>
    </location>
</feature>
<keyword evidence="3" id="KW-0472">Membrane</keyword>
<evidence type="ECO:0000313" key="9">
    <source>
        <dbReference type="Proteomes" id="UP000710432"/>
    </source>
</evidence>
<accession>A0A8J6KS89</accession>
<evidence type="ECO:0000256" key="5">
    <source>
        <dbReference type="PROSITE-ProRule" id="PRU00779"/>
    </source>
</evidence>
<organism evidence="8 9">
    <name type="scientific">Microtus ochrogaster</name>
    <name type="common">Prairie vole</name>
    <dbReference type="NCBI Taxonomy" id="79684"/>
    <lineage>
        <taxon>Eukaryota</taxon>
        <taxon>Metazoa</taxon>
        <taxon>Chordata</taxon>
        <taxon>Craniata</taxon>
        <taxon>Vertebrata</taxon>
        <taxon>Euteleostomi</taxon>
        <taxon>Mammalia</taxon>
        <taxon>Eutheria</taxon>
        <taxon>Euarchontoglires</taxon>
        <taxon>Glires</taxon>
        <taxon>Rodentia</taxon>
        <taxon>Myomorpha</taxon>
        <taxon>Muroidea</taxon>
        <taxon>Cricetidae</taxon>
        <taxon>Arvicolinae</taxon>
        <taxon>Microtus</taxon>
    </lineage>
</organism>
<dbReference type="GO" id="GO:0005975">
    <property type="term" value="P:carbohydrate metabolic process"/>
    <property type="evidence" value="ECO:0007669"/>
    <property type="project" value="InterPro"/>
</dbReference>
<dbReference type="PANTHER" id="PTHR22762:SF63">
    <property type="entry name" value="MALTASE-GLUCOAMYLASE"/>
    <property type="match status" value="1"/>
</dbReference>
<dbReference type="PROSITE" id="PS51448">
    <property type="entry name" value="P_TREFOIL_2"/>
    <property type="match status" value="2"/>
</dbReference>
<dbReference type="Proteomes" id="UP000710432">
    <property type="component" value="Unassembled WGS sequence"/>
</dbReference>
<comment type="caution">
    <text evidence="5">Lacks conserved residue(s) required for the propagation of feature annotation.</text>
</comment>
<proteinExistence type="inferred from homology"/>
<dbReference type="GO" id="GO:0004558">
    <property type="term" value="F:alpha-1,4-glucosidase activity"/>
    <property type="evidence" value="ECO:0007669"/>
    <property type="project" value="TreeGrafter"/>
</dbReference>
<gene>
    <name evidence="8" type="ORF">LTLLF_155295</name>
</gene>
<dbReference type="Pfam" id="PF01055">
    <property type="entry name" value="Glyco_hydro_31_2nd"/>
    <property type="match status" value="1"/>
</dbReference>
<sequence length="283" mass="32369">MEDQEKIDCYPDEQGATEANCIARGCIWELIGRPVMVPYWSLGFQLCRYGYENDAEIANLYDEMVAKRIPYDVQYSDIDYMERQLDFTLSPKFSGFPDLINRMKKDGMRVILILVATITDIRLMLGEAYTVEWNIMEDQEKIDCYPDEQGASEANCIARGCIWEESSFSGVPYCYFVNELYSVSNVQNGPNEATANISLKASPFTNAFPSTPVDQLQLRVIYHKNDMLQFKIYDPSHSRYEVPVPLNIPAVPESTSEGRLYDVTIKENPFGIEIRRKSTGTVM</sequence>
<dbReference type="SUPFAM" id="SSF51445">
    <property type="entry name" value="(Trans)glycosidases"/>
    <property type="match status" value="1"/>
</dbReference>
<evidence type="ECO:0000313" key="8">
    <source>
        <dbReference type="EMBL" id="KAH0510115.1"/>
    </source>
</evidence>
<evidence type="ECO:0000256" key="4">
    <source>
        <dbReference type="ARBA" id="ARBA00023157"/>
    </source>
</evidence>
<dbReference type="InterPro" id="IPR000519">
    <property type="entry name" value="P_trefoil_dom"/>
</dbReference>
<dbReference type="AlphaFoldDB" id="A0A8J6KS89"/>
<dbReference type="Gene3D" id="4.10.110.10">
    <property type="entry name" value="Spasmolytic Protein, domain 1"/>
    <property type="match status" value="1"/>
</dbReference>
<dbReference type="InterPro" id="IPR017853">
    <property type="entry name" value="GH"/>
</dbReference>
<protein>
    <submittedName>
        <fullName evidence="8">Maltase-glucoamylase, intestinal</fullName>
    </submittedName>
</protein>
<dbReference type="EMBL" id="JAATJU010022600">
    <property type="protein sequence ID" value="KAH0510115.1"/>
    <property type="molecule type" value="Genomic_DNA"/>
</dbReference>
<dbReference type="SUPFAM" id="SSF74650">
    <property type="entry name" value="Galactose mutarotase-like"/>
    <property type="match status" value="1"/>
</dbReference>
<evidence type="ECO:0000256" key="1">
    <source>
        <dbReference type="ARBA" id="ARBA00004370"/>
    </source>
</evidence>
<dbReference type="InterPro" id="IPR000322">
    <property type="entry name" value="Glyco_hydro_31_TIM"/>
</dbReference>
<keyword evidence="6" id="KW-0326">Glycosidase</keyword>
<comment type="caution">
    <text evidence="8">The sequence shown here is derived from an EMBL/GenBank/DDBJ whole genome shotgun (WGS) entry which is preliminary data.</text>
</comment>
<dbReference type="Gene3D" id="2.60.40.1760">
    <property type="entry name" value="glycosyl hydrolase (family 31)"/>
    <property type="match status" value="1"/>
</dbReference>
<keyword evidence="4" id="KW-1015">Disulfide bond</keyword>
<evidence type="ECO:0000256" key="3">
    <source>
        <dbReference type="ARBA" id="ARBA00023136"/>
    </source>
</evidence>
<dbReference type="Gene3D" id="3.20.20.80">
    <property type="entry name" value="Glycosidases"/>
    <property type="match status" value="1"/>
</dbReference>
<dbReference type="Pfam" id="PF00088">
    <property type="entry name" value="Trefoil"/>
    <property type="match status" value="2"/>
</dbReference>
<reference evidence="8" key="1">
    <citation type="submission" date="2020-03" db="EMBL/GenBank/DDBJ databases">
        <title>Studies in the Genomics of Life Span.</title>
        <authorList>
            <person name="Glass D."/>
        </authorList>
    </citation>
    <scope>NUCLEOTIDE SEQUENCE</scope>
    <source>
        <strain evidence="8">LTLLF</strain>
        <tissue evidence="8">Muscle</tissue>
    </source>
</reference>